<dbReference type="PIRSF" id="PIRSF006268">
    <property type="entry name" value="ApbE"/>
    <property type="match status" value="1"/>
</dbReference>
<evidence type="ECO:0000256" key="9">
    <source>
        <dbReference type="ARBA" id="ARBA00048540"/>
    </source>
</evidence>
<dbReference type="PANTHER" id="PTHR30040">
    <property type="entry name" value="THIAMINE BIOSYNTHESIS LIPOPROTEIN APBE"/>
    <property type="match status" value="1"/>
</dbReference>
<name>A0A226H867_9FLAO</name>
<evidence type="ECO:0000256" key="2">
    <source>
        <dbReference type="ARBA" id="ARBA00016337"/>
    </source>
</evidence>
<feature type="binding site" evidence="11">
    <location>
        <position position="285"/>
    </location>
    <ligand>
        <name>Mg(2+)</name>
        <dbReference type="ChEBI" id="CHEBI:18420"/>
    </ligand>
</feature>
<dbReference type="InterPro" id="IPR003374">
    <property type="entry name" value="ApbE-like_sf"/>
</dbReference>
<accession>A0A226H867</accession>
<keyword evidence="13" id="KW-0732">Signal</keyword>
<keyword evidence="12" id="KW-0175">Coiled coil</keyword>
<keyword evidence="6 10" id="KW-0274">FAD</keyword>
<reference evidence="14 15" key="1">
    <citation type="submission" date="2016-11" db="EMBL/GenBank/DDBJ databases">
        <title>Whole genomes of Flavobacteriaceae.</title>
        <authorList>
            <person name="Stine C."/>
            <person name="Li C."/>
            <person name="Tadesse D."/>
        </authorList>
    </citation>
    <scope>NUCLEOTIDE SEQUENCE [LARGE SCALE GENOMIC DNA]</scope>
    <source>
        <strain evidence="14 15">DSM 18292</strain>
    </source>
</reference>
<evidence type="ECO:0000256" key="8">
    <source>
        <dbReference type="ARBA" id="ARBA00031306"/>
    </source>
</evidence>
<feature type="signal peptide" evidence="13">
    <location>
        <begin position="1"/>
        <end position="19"/>
    </location>
</feature>
<comment type="similarity">
    <text evidence="10">Belongs to the ApbE family.</text>
</comment>
<evidence type="ECO:0000313" key="15">
    <source>
        <dbReference type="Proteomes" id="UP000198345"/>
    </source>
</evidence>
<feature type="chain" id="PRO_5039923130" description="FAD:protein FMN transferase" evidence="13">
    <location>
        <begin position="20"/>
        <end position="333"/>
    </location>
</feature>
<evidence type="ECO:0000256" key="5">
    <source>
        <dbReference type="ARBA" id="ARBA00022723"/>
    </source>
</evidence>
<keyword evidence="5 10" id="KW-0479">Metal-binding</keyword>
<dbReference type="SUPFAM" id="SSF143631">
    <property type="entry name" value="ApbE-like"/>
    <property type="match status" value="1"/>
</dbReference>
<sequence>MIKKSLLALILLSSIFCSAQKLRKRTTMLMGSRFDITIVSTDSLTAENRINEAIEEITRIENLISDWKSDSQVSEVNQNAGIRAVKVDKEVFDLTKRALYISQLTNGAFDISYAAMDKIWRFDDTMTEMPSPEVIQKSVEKVGYQNIILDSIQSTIFLKKQGMKIGFGSIGKGYAADKAREIMQSKGVLSGIINASGDMATWGTQTDGTNWNIGITNPFKTNDLVAIVPLKTEAVTTSGSYEKFVEFNGQRYSHIINPKTGYPATGLVSVTVFGPSAEMANGFSTSIIVLGQDEGLKLIDQFSDYSCLIITDKGKVIKSKKFRFKMKASKIKK</sequence>
<dbReference type="GO" id="GO:0016740">
    <property type="term" value="F:transferase activity"/>
    <property type="evidence" value="ECO:0007669"/>
    <property type="project" value="UniProtKB-UniRule"/>
</dbReference>
<evidence type="ECO:0000256" key="7">
    <source>
        <dbReference type="ARBA" id="ARBA00022842"/>
    </source>
</evidence>
<dbReference type="GO" id="GO:0046872">
    <property type="term" value="F:metal ion binding"/>
    <property type="evidence" value="ECO:0007669"/>
    <property type="project" value="UniProtKB-UniRule"/>
</dbReference>
<comment type="cofactor">
    <cofactor evidence="11">
        <name>Mg(2+)</name>
        <dbReference type="ChEBI" id="CHEBI:18420"/>
    </cofactor>
    <cofactor evidence="11">
        <name>Mn(2+)</name>
        <dbReference type="ChEBI" id="CHEBI:29035"/>
    </cofactor>
    <text evidence="11">Magnesium. Can also use manganese.</text>
</comment>
<keyword evidence="7 10" id="KW-0460">Magnesium</keyword>
<evidence type="ECO:0000256" key="11">
    <source>
        <dbReference type="PIRSR" id="PIRSR006268-2"/>
    </source>
</evidence>
<dbReference type="RefSeq" id="WP_244283462.1">
    <property type="nucleotide sequence ID" value="NZ_FXTV01000009.1"/>
</dbReference>
<feature type="binding site" evidence="11">
    <location>
        <position position="169"/>
    </location>
    <ligand>
        <name>Mg(2+)</name>
        <dbReference type="ChEBI" id="CHEBI:18420"/>
    </ligand>
</feature>
<comment type="catalytic activity">
    <reaction evidence="9 10">
        <text>L-threonyl-[protein] + FAD = FMN-L-threonyl-[protein] + AMP + H(+)</text>
        <dbReference type="Rhea" id="RHEA:36847"/>
        <dbReference type="Rhea" id="RHEA-COMP:11060"/>
        <dbReference type="Rhea" id="RHEA-COMP:11061"/>
        <dbReference type="ChEBI" id="CHEBI:15378"/>
        <dbReference type="ChEBI" id="CHEBI:30013"/>
        <dbReference type="ChEBI" id="CHEBI:57692"/>
        <dbReference type="ChEBI" id="CHEBI:74257"/>
        <dbReference type="ChEBI" id="CHEBI:456215"/>
        <dbReference type="EC" id="2.7.1.180"/>
    </reaction>
</comment>
<dbReference type="EC" id="2.7.1.180" evidence="1 10"/>
<dbReference type="PANTHER" id="PTHR30040:SF2">
    <property type="entry name" value="FAD:PROTEIN FMN TRANSFERASE"/>
    <property type="match status" value="1"/>
</dbReference>
<evidence type="ECO:0000256" key="10">
    <source>
        <dbReference type="PIRNR" id="PIRNR006268"/>
    </source>
</evidence>
<protein>
    <recommendedName>
        <fullName evidence="2 10">FAD:protein FMN transferase</fullName>
        <ecNumber evidence="1 10">2.7.1.180</ecNumber>
    </recommendedName>
    <alternativeName>
        <fullName evidence="8 10">Flavin transferase</fullName>
    </alternativeName>
</protein>
<evidence type="ECO:0000256" key="4">
    <source>
        <dbReference type="ARBA" id="ARBA00022679"/>
    </source>
</evidence>
<evidence type="ECO:0000256" key="6">
    <source>
        <dbReference type="ARBA" id="ARBA00022827"/>
    </source>
</evidence>
<gene>
    <name evidence="14" type="ORF">B0A66_12535</name>
</gene>
<evidence type="ECO:0000256" key="12">
    <source>
        <dbReference type="SAM" id="Coils"/>
    </source>
</evidence>
<keyword evidence="15" id="KW-1185">Reference proteome</keyword>
<dbReference type="EMBL" id="MUGW01000025">
    <property type="protein sequence ID" value="OXA90392.1"/>
    <property type="molecule type" value="Genomic_DNA"/>
</dbReference>
<comment type="caution">
    <text evidence="14">The sequence shown here is derived from an EMBL/GenBank/DDBJ whole genome shotgun (WGS) entry which is preliminary data.</text>
</comment>
<dbReference type="InterPro" id="IPR024932">
    <property type="entry name" value="ApbE"/>
</dbReference>
<evidence type="ECO:0000313" key="14">
    <source>
        <dbReference type="EMBL" id="OXA90392.1"/>
    </source>
</evidence>
<keyword evidence="4 10" id="KW-0808">Transferase</keyword>
<dbReference type="Gene3D" id="3.10.520.10">
    <property type="entry name" value="ApbE-like domains"/>
    <property type="match status" value="1"/>
</dbReference>
<dbReference type="AlphaFoldDB" id="A0A226H867"/>
<dbReference type="Proteomes" id="UP000198345">
    <property type="component" value="Unassembled WGS sequence"/>
</dbReference>
<evidence type="ECO:0000256" key="3">
    <source>
        <dbReference type="ARBA" id="ARBA00022630"/>
    </source>
</evidence>
<evidence type="ECO:0000256" key="1">
    <source>
        <dbReference type="ARBA" id="ARBA00011955"/>
    </source>
</evidence>
<proteinExistence type="inferred from homology"/>
<keyword evidence="3 10" id="KW-0285">Flavoprotein</keyword>
<dbReference type="Pfam" id="PF02424">
    <property type="entry name" value="ApbE"/>
    <property type="match status" value="1"/>
</dbReference>
<feature type="coiled-coil region" evidence="12">
    <location>
        <begin position="43"/>
        <end position="70"/>
    </location>
</feature>
<evidence type="ECO:0000256" key="13">
    <source>
        <dbReference type="SAM" id="SignalP"/>
    </source>
</evidence>
<organism evidence="14 15">
    <name type="scientific">Flavobacterium hercynium</name>
    <dbReference type="NCBI Taxonomy" id="387094"/>
    <lineage>
        <taxon>Bacteria</taxon>
        <taxon>Pseudomonadati</taxon>
        <taxon>Bacteroidota</taxon>
        <taxon>Flavobacteriia</taxon>
        <taxon>Flavobacteriales</taxon>
        <taxon>Flavobacteriaceae</taxon>
        <taxon>Flavobacterium</taxon>
    </lineage>
</organism>